<dbReference type="PANTHER" id="PTHR32444">
    <property type="entry name" value="BULB-TYPE LECTIN DOMAIN-CONTAINING PROTEIN"/>
    <property type="match status" value="1"/>
</dbReference>
<dbReference type="SMART" id="SM00473">
    <property type="entry name" value="PAN_AP"/>
    <property type="match status" value="1"/>
</dbReference>
<dbReference type="AlphaFoldDB" id="A0A2N9I3I6"/>
<evidence type="ECO:0000256" key="1">
    <source>
        <dbReference type="ARBA" id="ARBA00022729"/>
    </source>
</evidence>
<dbReference type="PROSITE" id="PS50948">
    <property type="entry name" value="PAN"/>
    <property type="match status" value="1"/>
</dbReference>
<sequence length="297" mass="33567">MGSQQRSSPYRYLRSSNHYPPRNISPPQCHKWYYLVIEYNKNHMESPVGQLLDSGNLVVKDGNNVNPVSFVWQSFDYPCDTLLPGMKIGRNLVTGFDWFLSSWKSTDDPAPGEFTLRLNLDGFPQGVVTKGQTVIYRTGSWDGGNGWNSRSIDWQIYLTVPTDQCDSYNFCGAYAICNIKHAPACECLEGFIPKSPKSWNQLRLDWRLTMSLKDCERLCLKNCSCVAYANSNISGEGSGCLLWFDTLIDMRITDSLQDVYVRVAASELELGRRGCGGVCPSASFYLFGFFPVQTWLK</sequence>
<evidence type="ECO:0000313" key="5">
    <source>
        <dbReference type="EMBL" id="SPD18381.1"/>
    </source>
</evidence>
<dbReference type="Pfam" id="PF01453">
    <property type="entry name" value="B_lectin"/>
    <property type="match status" value="1"/>
</dbReference>
<dbReference type="SUPFAM" id="SSF51110">
    <property type="entry name" value="alpha-D-mannose-specific plant lectins"/>
    <property type="match status" value="1"/>
</dbReference>
<dbReference type="Pfam" id="PF00954">
    <property type="entry name" value="S_locus_glycop"/>
    <property type="match status" value="1"/>
</dbReference>
<dbReference type="InterPro" id="IPR000858">
    <property type="entry name" value="S_locus_glycoprot_dom"/>
</dbReference>
<dbReference type="InterPro" id="IPR001480">
    <property type="entry name" value="Bulb-type_lectin_dom"/>
</dbReference>
<dbReference type="PANTHER" id="PTHR32444:SF183">
    <property type="entry name" value="APPLE DOMAIN-CONTAINING PROTEIN"/>
    <property type="match status" value="1"/>
</dbReference>
<dbReference type="GO" id="GO:0048544">
    <property type="term" value="P:recognition of pollen"/>
    <property type="evidence" value="ECO:0007669"/>
    <property type="project" value="InterPro"/>
</dbReference>
<reference evidence="5" key="1">
    <citation type="submission" date="2018-02" db="EMBL/GenBank/DDBJ databases">
        <authorList>
            <person name="Cohen D.B."/>
            <person name="Kent A.D."/>
        </authorList>
    </citation>
    <scope>NUCLEOTIDE SEQUENCE</scope>
</reference>
<evidence type="ECO:0000256" key="3">
    <source>
        <dbReference type="ARBA" id="ARBA00023180"/>
    </source>
</evidence>
<dbReference type="InterPro" id="IPR036426">
    <property type="entry name" value="Bulb-type_lectin_dom_sf"/>
</dbReference>
<keyword evidence="1" id="KW-0732">Signal</keyword>
<name>A0A2N9I3I6_FAGSY</name>
<proteinExistence type="predicted"/>
<keyword evidence="2" id="KW-1015">Disulfide bond</keyword>
<evidence type="ECO:0000259" key="4">
    <source>
        <dbReference type="PROSITE" id="PS50948"/>
    </source>
</evidence>
<accession>A0A2N9I3I6</accession>
<dbReference type="CDD" id="cd01098">
    <property type="entry name" value="PAN_AP_plant"/>
    <property type="match status" value="1"/>
</dbReference>
<protein>
    <recommendedName>
        <fullName evidence="4">Apple domain-containing protein</fullName>
    </recommendedName>
</protein>
<dbReference type="InterPro" id="IPR003609">
    <property type="entry name" value="Pan_app"/>
</dbReference>
<dbReference type="EMBL" id="OIVN01004615">
    <property type="protein sequence ID" value="SPD18381.1"/>
    <property type="molecule type" value="Genomic_DNA"/>
</dbReference>
<keyword evidence="3" id="KW-0325">Glycoprotein</keyword>
<evidence type="ECO:0000256" key="2">
    <source>
        <dbReference type="ARBA" id="ARBA00023157"/>
    </source>
</evidence>
<gene>
    <name evidence="5" type="ORF">FSB_LOCUS46263</name>
</gene>
<dbReference type="Pfam" id="PF08276">
    <property type="entry name" value="PAN_2"/>
    <property type="match status" value="1"/>
</dbReference>
<organism evidence="5">
    <name type="scientific">Fagus sylvatica</name>
    <name type="common">Beechnut</name>
    <dbReference type="NCBI Taxonomy" id="28930"/>
    <lineage>
        <taxon>Eukaryota</taxon>
        <taxon>Viridiplantae</taxon>
        <taxon>Streptophyta</taxon>
        <taxon>Embryophyta</taxon>
        <taxon>Tracheophyta</taxon>
        <taxon>Spermatophyta</taxon>
        <taxon>Magnoliopsida</taxon>
        <taxon>eudicotyledons</taxon>
        <taxon>Gunneridae</taxon>
        <taxon>Pentapetalae</taxon>
        <taxon>rosids</taxon>
        <taxon>fabids</taxon>
        <taxon>Fagales</taxon>
        <taxon>Fagaceae</taxon>
        <taxon>Fagus</taxon>
    </lineage>
</organism>
<feature type="domain" description="Apple" evidence="4">
    <location>
        <begin position="185"/>
        <end position="264"/>
    </location>
</feature>